<gene>
    <name evidence="2" type="ORF">JTE90_021381</name>
</gene>
<evidence type="ECO:0000256" key="1">
    <source>
        <dbReference type="SAM" id="Phobius"/>
    </source>
</evidence>
<protein>
    <recommendedName>
        <fullName evidence="4">Gustatory receptor</fullName>
    </recommendedName>
</protein>
<comment type="caution">
    <text evidence="2">The sequence shown here is derived from an EMBL/GenBank/DDBJ whole genome shotgun (WGS) entry which is preliminary data.</text>
</comment>
<keyword evidence="1" id="KW-0472">Membrane</keyword>
<proteinExistence type="predicted"/>
<feature type="transmembrane region" description="Helical" evidence="1">
    <location>
        <begin position="12"/>
        <end position="28"/>
    </location>
</feature>
<feature type="transmembrane region" description="Helical" evidence="1">
    <location>
        <begin position="81"/>
        <end position="102"/>
    </location>
</feature>
<accession>A0AAV6VE82</accession>
<reference evidence="2 3" key="1">
    <citation type="journal article" date="2022" name="Nat. Ecol. Evol.">
        <title>A masculinizing supergene underlies an exaggerated male reproductive morph in a spider.</title>
        <authorList>
            <person name="Hendrickx F."/>
            <person name="De Corte Z."/>
            <person name="Sonet G."/>
            <person name="Van Belleghem S.M."/>
            <person name="Kostlbacher S."/>
            <person name="Vangestel C."/>
        </authorList>
    </citation>
    <scope>NUCLEOTIDE SEQUENCE [LARGE SCALE GENOMIC DNA]</scope>
    <source>
        <strain evidence="2">W744_W776</strain>
    </source>
</reference>
<evidence type="ECO:0000313" key="2">
    <source>
        <dbReference type="EMBL" id="KAG8194920.1"/>
    </source>
</evidence>
<keyword evidence="1" id="KW-1133">Transmembrane helix</keyword>
<dbReference type="Proteomes" id="UP000827092">
    <property type="component" value="Unassembled WGS sequence"/>
</dbReference>
<dbReference type="EMBL" id="JAFNEN010000096">
    <property type="protein sequence ID" value="KAG8194920.1"/>
    <property type="molecule type" value="Genomic_DNA"/>
</dbReference>
<organism evidence="2 3">
    <name type="scientific">Oedothorax gibbosus</name>
    <dbReference type="NCBI Taxonomy" id="931172"/>
    <lineage>
        <taxon>Eukaryota</taxon>
        <taxon>Metazoa</taxon>
        <taxon>Ecdysozoa</taxon>
        <taxon>Arthropoda</taxon>
        <taxon>Chelicerata</taxon>
        <taxon>Arachnida</taxon>
        <taxon>Araneae</taxon>
        <taxon>Araneomorphae</taxon>
        <taxon>Entelegynae</taxon>
        <taxon>Araneoidea</taxon>
        <taxon>Linyphiidae</taxon>
        <taxon>Erigoninae</taxon>
        <taxon>Oedothorax</taxon>
    </lineage>
</organism>
<evidence type="ECO:0008006" key="4">
    <source>
        <dbReference type="Google" id="ProtNLM"/>
    </source>
</evidence>
<keyword evidence="1" id="KW-0812">Transmembrane</keyword>
<dbReference type="AlphaFoldDB" id="A0AAV6VE82"/>
<sequence length="209" mass="23615">MAILKPVLDEIFFPIFATLTGLLYITICHRSSQALKKLTAEIETVQPAEFTLSTQKSLMRRVLVTEDFLNTCQKTFSVPSFLCFLAHFIWCSGFWSIAVTGFNSNMPMFVIYRLSFAALVSYSGLMTCLWFAGGVTLAMDDVKRAYSRKTQERFLVVPIEDELCVGRCLFERQSPVLSGCEVLHFTRNSILVVTGTLLTYTMLLLNIQS</sequence>
<evidence type="ECO:0000313" key="3">
    <source>
        <dbReference type="Proteomes" id="UP000827092"/>
    </source>
</evidence>
<keyword evidence="3" id="KW-1185">Reference proteome</keyword>
<feature type="transmembrane region" description="Helical" evidence="1">
    <location>
        <begin position="114"/>
        <end position="139"/>
    </location>
</feature>
<name>A0AAV6VE82_9ARAC</name>